<dbReference type="Proteomes" id="UP000029867">
    <property type="component" value="Unassembled WGS sequence"/>
</dbReference>
<organism evidence="1 2">
    <name type="scientific">Pichia kudriavzevii</name>
    <name type="common">Yeast</name>
    <name type="synonym">Issatchenkia orientalis</name>
    <dbReference type="NCBI Taxonomy" id="4909"/>
    <lineage>
        <taxon>Eukaryota</taxon>
        <taxon>Fungi</taxon>
        <taxon>Dikarya</taxon>
        <taxon>Ascomycota</taxon>
        <taxon>Saccharomycotina</taxon>
        <taxon>Pichiomycetes</taxon>
        <taxon>Pichiales</taxon>
        <taxon>Pichiaceae</taxon>
        <taxon>Pichia</taxon>
    </lineage>
</organism>
<dbReference type="EMBL" id="JQFK01002018">
    <property type="protein sequence ID" value="KGK32641.1"/>
    <property type="molecule type" value="Genomic_DNA"/>
</dbReference>
<gene>
    <name evidence="1" type="ORF">JL09_g6752</name>
</gene>
<accession>A0A099NL14</accession>
<evidence type="ECO:0000313" key="1">
    <source>
        <dbReference type="EMBL" id="KGK32641.1"/>
    </source>
</evidence>
<dbReference type="AlphaFoldDB" id="A0A099NL14"/>
<sequence>MAKLDGSITVKIIGNSGVAIADVIVPFEVVKETISISEVRQFSDLTLRYLVSPDIDKAKADLNIGP</sequence>
<comment type="caution">
    <text evidence="1">The sequence shown here is derived from an EMBL/GenBank/DDBJ whole genome shotgun (WGS) entry which is preliminary data.</text>
</comment>
<evidence type="ECO:0000313" key="2">
    <source>
        <dbReference type="Proteomes" id="UP000029867"/>
    </source>
</evidence>
<protein>
    <submittedName>
        <fullName evidence="1">Uncharacterized protein</fullName>
    </submittedName>
</protein>
<name>A0A099NL14_PICKU</name>
<proteinExistence type="predicted"/>
<reference evidence="2" key="1">
    <citation type="journal article" date="2014" name="Microb. Cell Fact.">
        <title>Exploiting Issatchenkia orientalis SD108 for succinic acid production.</title>
        <authorList>
            <person name="Xiao H."/>
            <person name="Shao Z."/>
            <person name="Jiang Y."/>
            <person name="Dole S."/>
            <person name="Zhao H."/>
        </authorList>
    </citation>
    <scope>NUCLEOTIDE SEQUENCE [LARGE SCALE GENOMIC DNA]</scope>
    <source>
        <strain evidence="2">SD108</strain>
    </source>
</reference>
<dbReference type="HOGENOM" id="CLU_2831514_0_0_1"/>